<organism evidence="2 3">
    <name type="scientific">Arcobacter venerupis</name>
    <dbReference type="NCBI Taxonomy" id="1054033"/>
    <lineage>
        <taxon>Bacteria</taxon>
        <taxon>Pseudomonadati</taxon>
        <taxon>Campylobacterota</taxon>
        <taxon>Epsilonproteobacteria</taxon>
        <taxon>Campylobacterales</taxon>
        <taxon>Arcobacteraceae</taxon>
        <taxon>Arcobacter</taxon>
    </lineage>
</organism>
<keyword evidence="1" id="KW-1133">Transmembrane helix</keyword>
<evidence type="ECO:0000256" key="1">
    <source>
        <dbReference type="SAM" id="Phobius"/>
    </source>
</evidence>
<feature type="transmembrane region" description="Helical" evidence="1">
    <location>
        <begin position="6"/>
        <end position="25"/>
    </location>
</feature>
<dbReference type="AlphaFoldDB" id="A0AAE7B8Z1"/>
<dbReference type="EMBL" id="CP053840">
    <property type="protein sequence ID" value="QKF67306.1"/>
    <property type="molecule type" value="Genomic_DNA"/>
</dbReference>
<protein>
    <submittedName>
        <fullName evidence="2">Uncharacterized protein</fullName>
    </submittedName>
</protein>
<dbReference type="Proteomes" id="UP000503482">
    <property type="component" value="Chromosome"/>
</dbReference>
<keyword evidence="1" id="KW-0472">Membrane</keyword>
<keyword evidence="3" id="KW-1185">Reference proteome</keyword>
<gene>
    <name evidence="2" type="ORF">AVENP_1761</name>
</gene>
<evidence type="ECO:0000313" key="2">
    <source>
        <dbReference type="EMBL" id="QKF67306.1"/>
    </source>
</evidence>
<dbReference type="RefSeq" id="WP_128358124.1">
    <property type="nucleotide sequence ID" value="NZ_CP053840.1"/>
</dbReference>
<evidence type="ECO:0000313" key="3">
    <source>
        <dbReference type="Proteomes" id="UP000503482"/>
    </source>
</evidence>
<keyword evidence="1" id="KW-0812">Transmembrane</keyword>
<sequence>MDYFRELFFALFVFFIGYLIFKYDIFKKMKNSRTLEKDYKGCYILKYPNRVEFHNKGEMFLIDFDEFFELNPKLKGKIKIIERPLLDLTNKDAIRNEVEIRREIRMENDDY</sequence>
<reference evidence="2 3" key="1">
    <citation type="submission" date="2020-05" db="EMBL/GenBank/DDBJ databases">
        <title>Complete genome sequencing of Campylobacter and Arcobacter type strains.</title>
        <authorList>
            <person name="Miller W.G."/>
            <person name="Yee E."/>
        </authorList>
    </citation>
    <scope>NUCLEOTIDE SEQUENCE [LARGE SCALE GENOMIC DNA]</scope>
    <source>
        <strain evidence="2 3">LMG 26156</strain>
    </source>
</reference>
<accession>A0AAE7B8Z1</accession>
<proteinExistence type="predicted"/>
<dbReference type="KEGG" id="avp:AVENP_1761"/>
<name>A0AAE7B8Z1_9BACT</name>